<name>A0A197JF77_9FUNG</name>
<evidence type="ECO:0000256" key="1">
    <source>
        <dbReference type="SAM" id="Phobius"/>
    </source>
</evidence>
<feature type="transmembrane region" description="Helical" evidence="1">
    <location>
        <begin position="12"/>
        <end position="36"/>
    </location>
</feature>
<dbReference type="OrthoDB" id="2425671at2759"/>
<reference evidence="2 3" key="1">
    <citation type="submission" date="2016-05" db="EMBL/GenBank/DDBJ databases">
        <title>Genome sequencing reveals origins of a unique bacterial endosymbiosis in the earliest lineages of terrestrial Fungi.</title>
        <authorList>
            <consortium name="DOE Joint Genome Institute"/>
            <person name="Uehling J."/>
            <person name="Gryganskyi A."/>
            <person name="Hameed K."/>
            <person name="Tschaplinski T."/>
            <person name="Misztal P."/>
            <person name="Wu S."/>
            <person name="Desiro A."/>
            <person name="Vande Pol N."/>
            <person name="Du Z.-Y."/>
            <person name="Zienkiewicz A."/>
            <person name="Zienkiewicz K."/>
            <person name="Morin E."/>
            <person name="Tisserant E."/>
            <person name="Splivallo R."/>
            <person name="Hainaut M."/>
            <person name="Henrissat B."/>
            <person name="Ohm R."/>
            <person name="Kuo A."/>
            <person name="Yan J."/>
            <person name="Lipzen A."/>
            <person name="Nolan M."/>
            <person name="Labutti K."/>
            <person name="Barry K."/>
            <person name="Goldstein A."/>
            <person name="Labbe J."/>
            <person name="Schadt C."/>
            <person name="Tuskan G."/>
            <person name="Grigoriev I."/>
            <person name="Martin F."/>
            <person name="Vilgalys R."/>
            <person name="Bonito G."/>
        </authorList>
    </citation>
    <scope>NUCLEOTIDE SEQUENCE [LARGE SCALE GENOMIC DNA]</scope>
    <source>
        <strain evidence="2 3">AG-77</strain>
    </source>
</reference>
<organism evidence="2 3">
    <name type="scientific">Linnemannia elongata AG-77</name>
    <dbReference type="NCBI Taxonomy" id="1314771"/>
    <lineage>
        <taxon>Eukaryota</taxon>
        <taxon>Fungi</taxon>
        <taxon>Fungi incertae sedis</taxon>
        <taxon>Mucoromycota</taxon>
        <taxon>Mortierellomycotina</taxon>
        <taxon>Mortierellomycetes</taxon>
        <taxon>Mortierellales</taxon>
        <taxon>Mortierellaceae</taxon>
        <taxon>Linnemannia</taxon>
    </lineage>
</organism>
<accession>A0A197JF77</accession>
<dbReference type="EMBL" id="KV442131">
    <property type="protein sequence ID" value="OAQ23074.1"/>
    <property type="molecule type" value="Genomic_DNA"/>
</dbReference>
<evidence type="ECO:0000313" key="2">
    <source>
        <dbReference type="EMBL" id="OAQ23074.1"/>
    </source>
</evidence>
<keyword evidence="1" id="KW-1133">Transmembrane helix</keyword>
<protein>
    <submittedName>
        <fullName evidence="2">Uncharacterized protein</fullName>
    </submittedName>
</protein>
<feature type="transmembrane region" description="Helical" evidence="1">
    <location>
        <begin position="72"/>
        <end position="92"/>
    </location>
</feature>
<keyword evidence="3" id="KW-1185">Reference proteome</keyword>
<evidence type="ECO:0000313" key="3">
    <source>
        <dbReference type="Proteomes" id="UP000078512"/>
    </source>
</evidence>
<dbReference type="AlphaFoldDB" id="A0A197JF77"/>
<keyword evidence="1" id="KW-0812">Transmembrane</keyword>
<dbReference type="Proteomes" id="UP000078512">
    <property type="component" value="Unassembled WGS sequence"/>
</dbReference>
<sequence length="576" mass="63774">MAAYFLLLNVTGIIGLISTILSGLFSLATGLIYNAFDRTNLHFRMAGAGGFFDRLKVFWQEWAKAGGCGRNCCLTLVMLLLSLASTAIPFIVTSGIKASTGPKYLPEDTWSTNFTYNPSDTTPSFTLPARGNSTVVLTNLYNSITEYQDVLLDFKVLSTATNTTICGVNANYIGPVPCDHPTPGTISLTRQLYTFLKNDTPSCDPTSDGCELMSMRTTLASWADYTTIFDTPWTVMYNDHQGNSIPIANVSRALGTANSYQNGYLAERPTTLLVGYPESNGVSLMATFTTASFQTALGEDFTFCMAFLDIIGSINPLCQSIFVALNASAHTPPLIGNTASNRVTLVYNAPSALSDNSSHITCVLYEVNLPRPEQENRAVHRVSCRELRVAVMTNTGAIPSSRYPHYAMVTIYNAMAPNQVDYNQLLQLKDGNPDSPFRPESLDRVADQVVDLLKNITERLYPFAANNSAVVQWIVIYPGISFEHWSFVFMGVVVGIVAVIYALDKKMNDEFSRMDVVKLIEKTTKTPSSEKFMYPRWKLVQKEGVYRVLLRGQEVGIVATSELEKLNDEDYYYREE</sequence>
<gene>
    <name evidence="2" type="ORF">K457DRAFT_143037</name>
</gene>
<proteinExistence type="predicted"/>
<keyword evidence="1" id="KW-0472">Membrane</keyword>
<feature type="transmembrane region" description="Helical" evidence="1">
    <location>
        <begin position="484"/>
        <end position="503"/>
    </location>
</feature>